<dbReference type="Proteomes" id="UP000076532">
    <property type="component" value="Unassembled WGS sequence"/>
</dbReference>
<name>A0A166WDW8_9AGAM</name>
<dbReference type="Gene3D" id="1.20.1280.50">
    <property type="match status" value="1"/>
</dbReference>
<accession>A0A166WDW8</accession>
<proteinExistence type="predicted"/>
<feature type="region of interest" description="Disordered" evidence="1">
    <location>
        <begin position="74"/>
        <end position="102"/>
    </location>
</feature>
<organism evidence="2 3">
    <name type="scientific">Athelia psychrophila</name>
    <dbReference type="NCBI Taxonomy" id="1759441"/>
    <lineage>
        <taxon>Eukaryota</taxon>
        <taxon>Fungi</taxon>
        <taxon>Dikarya</taxon>
        <taxon>Basidiomycota</taxon>
        <taxon>Agaricomycotina</taxon>
        <taxon>Agaricomycetes</taxon>
        <taxon>Agaricomycetidae</taxon>
        <taxon>Atheliales</taxon>
        <taxon>Atheliaceae</taxon>
        <taxon>Athelia</taxon>
    </lineage>
</organism>
<keyword evidence="3" id="KW-1185">Reference proteome</keyword>
<protein>
    <submittedName>
        <fullName evidence="2">Uncharacterized protein</fullName>
    </submittedName>
</protein>
<feature type="compositionally biased region" description="Acidic residues" evidence="1">
    <location>
        <begin position="74"/>
        <end position="98"/>
    </location>
</feature>
<dbReference type="EMBL" id="KV417482">
    <property type="protein sequence ID" value="KZP33659.1"/>
    <property type="molecule type" value="Genomic_DNA"/>
</dbReference>
<dbReference type="STRING" id="436010.A0A166WDW8"/>
<sequence>MGIHNVIQTKFDFAAHLRKIILSNPWVPPSGDRCPINDLPNELLAHIFHLGTFAEGEEEEEDDMYQETMDDEAVFDEKDVDEGDGFEDVDEDDEDEDSTPTTTLPFQVLVSHVCSHWRTVAIKAPTLWSEIRFVDQPAPFSRCKTWLERSQGQPIEITIDCTRETETETSESEMEAEADKPPEPFFTHSDLHSILDIITPYAACWRVFEVEVNEYSYMNIVTNALAALPAAPILEVLQLHHYGDAEEADDEYDVFVPVKFKDPFPVLFSGEAPKMVQVVLWGVHLDWSVERNRFLTGLKDLDLAYHAQDVRPTWQEFQAILVGSPELDTLTLCVSGPRGKSDDWDADGPITIPSLSGLVLTYHPPDYICALLGFVRTPNITSLALDLEVADFSSFANLLASPEPGGDSKKSLLSGLEHLKLSGFPCSKATADVMYEQLGNLRSINLKLFDESLDQIFFEKLTQPIDPSSKASPPAFYLPHLDTLTTAGVSGEEMRHLIEERKKAGVPIKRLFMCEDDDVDMAHEGWFREQLETFELFEPSDDEDELDELELGEDEMDDEEMGED</sequence>
<reference evidence="2 3" key="1">
    <citation type="journal article" date="2016" name="Mol. Biol. Evol.">
        <title>Comparative Genomics of Early-Diverging Mushroom-Forming Fungi Provides Insights into the Origins of Lignocellulose Decay Capabilities.</title>
        <authorList>
            <person name="Nagy L.G."/>
            <person name="Riley R."/>
            <person name="Tritt A."/>
            <person name="Adam C."/>
            <person name="Daum C."/>
            <person name="Floudas D."/>
            <person name="Sun H."/>
            <person name="Yadav J.S."/>
            <person name="Pangilinan J."/>
            <person name="Larsson K.H."/>
            <person name="Matsuura K."/>
            <person name="Barry K."/>
            <person name="Labutti K."/>
            <person name="Kuo R."/>
            <person name="Ohm R.A."/>
            <person name="Bhattacharya S.S."/>
            <person name="Shirouzu T."/>
            <person name="Yoshinaga Y."/>
            <person name="Martin F.M."/>
            <person name="Grigoriev I.V."/>
            <person name="Hibbett D.S."/>
        </authorList>
    </citation>
    <scope>NUCLEOTIDE SEQUENCE [LARGE SCALE GENOMIC DNA]</scope>
    <source>
        <strain evidence="2 3">CBS 109695</strain>
    </source>
</reference>
<gene>
    <name evidence="2" type="ORF">FIBSPDRAFT_720721</name>
</gene>
<feature type="region of interest" description="Disordered" evidence="1">
    <location>
        <begin position="537"/>
        <end position="564"/>
    </location>
</feature>
<evidence type="ECO:0000313" key="3">
    <source>
        <dbReference type="Proteomes" id="UP000076532"/>
    </source>
</evidence>
<dbReference type="OrthoDB" id="3341212at2759"/>
<feature type="compositionally biased region" description="Acidic residues" evidence="1">
    <location>
        <begin position="538"/>
        <end position="564"/>
    </location>
</feature>
<evidence type="ECO:0000256" key="1">
    <source>
        <dbReference type="SAM" id="MobiDB-lite"/>
    </source>
</evidence>
<evidence type="ECO:0000313" key="2">
    <source>
        <dbReference type="EMBL" id="KZP33659.1"/>
    </source>
</evidence>
<dbReference type="AlphaFoldDB" id="A0A166WDW8"/>